<evidence type="ECO:0000256" key="2">
    <source>
        <dbReference type="ARBA" id="ARBA00022723"/>
    </source>
</evidence>
<dbReference type="InterPro" id="IPR036264">
    <property type="entry name" value="Bact_exopeptidase_dim_dom"/>
</dbReference>
<sequence>MPTAAHAQLRISRLASTLAVHRAFHWLHLHQPQLRKWLMEIVAIPAPPFGEGERASWFLERFRDLGLTNVHLDEAGNALGELEPATVNPSGPLLLVSAHLDTVFPGGTLTEPSVDGNRVLAPGVCDNGAGLTALLGLIAALRYAGIDPPSGILFAANVGEEGEGDLRGMRHLFLDGAYRNRIRAAVALEGAGTAAVVTRALGSRRFRLTASGPGGHSWNDAGVSNPILDLARALTGLSKVVLPDVPRTTLNVGHISGGTSINSIPELATALVDLRSIDPAQLIATETAMRLQLGEEQARGAPSSILIEIIGDRPAAALPDGAPMLRTLHAVDRHLALRTEHRIGSTDANIPLSLGIPAIAIGTGGTGGGIHTLAEWYDPSGRETALRRILLTLLDTLTTIGVDD</sequence>
<dbReference type="EMBL" id="RDSM01000002">
    <property type="protein sequence ID" value="RXH56599.1"/>
    <property type="molecule type" value="Genomic_DNA"/>
</dbReference>
<dbReference type="PANTHER" id="PTHR43808:SF17">
    <property type="entry name" value="PEPTIDASE M20"/>
    <property type="match status" value="1"/>
</dbReference>
<comment type="caution">
    <text evidence="6">The sequence shown here is derived from an EMBL/GenBank/DDBJ whole genome shotgun (WGS) entry which is preliminary data.</text>
</comment>
<dbReference type="InterPro" id="IPR002933">
    <property type="entry name" value="Peptidase_M20"/>
</dbReference>
<evidence type="ECO:0000313" key="7">
    <source>
        <dbReference type="Proteomes" id="UP000289437"/>
    </source>
</evidence>
<dbReference type="SUPFAM" id="SSF55031">
    <property type="entry name" value="Bacterial exopeptidase dimerisation domain"/>
    <property type="match status" value="1"/>
</dbReference>
<name>A0A4Q0T3P0_9BACT</name>
<dbReference type="GO" id="GO:0046872">
    <property type="term" value="F:metal ion binding"/>
    <property type="evidence" value="ECO:0007669"/>
    <property type="project" value="UniProtKB-KW"/>
</dbReference>
<dbReference type="Gene3D" id="3.40.630.10">
    <property type="entry name" value="Zn peptidases"/>
    <property type="match status" value="1"/>
</dbReference>
<dbReference type="SUPFAM" id="SSF53187">
    <property type="entry name" value="Zn-dependent exopeptidases"/>
    <property type="match status" value="1"/>
</dbReference>
<proteinExistence type="predicted"/>
<feature type="domain" description="Peptidase M20 dimerisation" evidence="5">
    <location>
        <begin position="202"/>
        <end position="298"/>
    </location>
</feature>
<evidence type="ECO:0000256" key="1">
    <source>
        <dbReference type="ARBA" id="ARBA00001947"/>
    </source>
</evidence>
<dbReference type="GO" id="GO:0016787">
    <property type="term" value="F:hydrolase activity"/>
    <property type="evidence" value="ECO:0007669"/>
    <property type="project" value="UniProtKB-KW"/>
</dbReference>
<keyword evidence="2" id="KW-0479">Metal-binding</keyword>
<dbReference type="OrthoDB" id="9783294at2"/>
<keyword evidence="7" id="KW-1185">Reference proteome</keyword>
<dbReference type="PANTHER" id="PTHR43808">
    <property type="entry name" value="ACETYLORNITHINE DEACETYLASE"/>
    <property type="match status" value="1"/>
</dbReference>
<accession>A0A4Q0T3P0</accession>
<evidence type="ECO:0000259" key="5">
    <source>
        <dbReference type="Pfam" id="PF07687"/>
    </source>
</evidence>
<reference evidence="7" key="2">
    <citation type="submission" date="2019-02" db="EMBL/GenBank/DDBJ databases">
        <title>Granulicella sibirica sp. nov., a psychrotolerant acidobacterium isolated from an organic soil layer in forested tundra, West Siberia.</title>
        <authorList>
            <person name="Oshkin I.Y."/>
            <person name="Kulichevskaya I.S."/>
            <person name="Rijpstra W.I.C."/>
            <person name="Sinninghe Damste J.S."/>
            <person name="Rakitin A.L."/>
            <person name="Ravin N.V."/>
            <person name="Dedysh S.N."/>
        </authorList>
    </citation>
    <scope>NUCLEOTIDE SEQUENCE [LARGE SCALE GENOMIC DNA]</scope>
    <source>
        <strain evidence="7">AF10</strain>
    </source>
</reference>
<evidence type="ECO:0000256" key="3">
    <source>
        <dbReference type="ARBA" id="ARBA00022801"/>
    </source>
</evidence>
<keyword evidence="4" id="KW-0862">Zinc</keyword>
<dbReference type="Pfam" id="PF01546">
    <property type="entry name" value="Peptidase_M20"/>
    <property type="match status" value="1"/>
</dbReference>
<evidence type="ECO:0000256" key="4">
    <source>
        <dbReference type="ARBA" id="ARBA00022833"/>
    </source>
</evidence>
<protein>
    <submittedName>
        <fullName evidence="6">Peptidase M20</fullName>
    </submittedName>
</protein>
<dbReference type="Gene3D" id="3.30.70.360">
    <property type="match status" value="1"/>
</dbReference>
<dbReference type="PROSITE" id="PS00758">
    <property type="entry name" value="ARGE_DAPE_CPG2_1"/>
    <property type="match status" value="1"/>
</dbReference>
<dbReference type="RefSeq" id="WP_128914029.1">
    <property type="nucleotide sequence ID" value="NZ_RDSM01000002.1"/>
</dbReference>
<keyword evidence="3" id="KW-0378">Hydrolase</keyword>
<comment type="cofactor">
    <cofactor evidence="1">
        <name>Zn(2+)</name>
        <dbReference type="ChEBI" id="CHEBI:29105"/>
    </cofactor>
</comment>
<dbReference type="InterPro" id="IPR050072">
    <property type="entry name" value="Peptidase_M20A"/>
</dbReference>
<dbReference type="InterPro" id="IPR011650">
    <property type="entry name" value="Peptidase_M20_dimer"/>
</dbReference>
<dbReference type="InterPro" id="IPR001261">
    <property type="entry name" value="ArgE/DapE_CS"/>
</dbReference>
<dbReference type="AlphaFoldDB" id="A0A4Q0T3P0"/>
<gene>
    <name evidence="6" type="ORF">GRAN_3456</name>
</gene>
<organism evidence="6 7">
    <name type="scientific">Granulicella sibirica</name>
    <dbReference type="NCBI Taxonomy" id="2479048"/>
    <lineage>
        <taxon>Bacteria</taxon>
        <taxon>Pseudomonadati</taxon>
        <taxon>Acidobacteriota</taxon>
        <taxon>Terriglobia</taxon>
        <taxon>Terriglobales</taxon>
        <taxon>Acidobacteriaceae</taxon>
        <taxon>Granulicella</taxon>
    </lineage>
</organism>
<dbReference type="Pfam" id="PF07687">
    <property type="entry name" value="M20_dimer"/>
    <property type="match status" value="1"/>
</dbReference>
<reference evidence="6 7" key="1">
    <citation type="submission" date="2018-11" db="EMBL/GenBank/DDBJ databases">
        <authorList>
            <person name="Mardanov A.V."/>
            <person name="Ravin N.V."/>
            <person name="Dedysh S.N."/>
        </authorList>
    </citation>
    <scope>NUCLEOTIDE SEQUENCE [LARGE SCALE GENOMIC DNA]</scope>
    <source>
        <strain evidence="6 7">AF10</strain>
    </source>
</reference>
<dbReference type="Proteomes" id="UP000289437">
    <property type="component" value="Unassembled WGS sequence"/>
</dbReference>
<evidence type="ECO:0000313" key="6">
    <source>
        <dbReference type="EMBL" id="RXH56599.1"/>
    </source>
</evidence>